<comment type="subcellular location">
    <subcellularLocation>
        <location evidence="1">Membrane</location>
        <topology evidence="1">Multi-pass membrane protein</topology>
    </subcellularLocation>
</comment>
<sequence>MRRGSVPLLVACGALFGLSYVFVRAVVPVLGPVPVTAGRTLIGGVLLLVAAVAGRHPLRGRPLWSYAILGVLSAAAPFTLISAAMLSLNAGTAAVLNASTPAFALAIEASAARRWPTRRAAAGLVVSWVSVAVVMAQRELGLDRDDLIGLLLGLAGAAVFAYGAAYAARRFGDVPPLTLAAGQQLGATAALAPALLVVPAPTHVTGVAVVQLAALGVLGSGLAYLLFYRLIDREGPVYTSSVTLLVPLFGVGWGWLLLDEPVPPLSLLGMAGTLLGLRWMLTAKRPL</sequence>
<accession>A0ABU0ZFS7</accession>
<comment type="similarity">
    <text evidence="2">Belongs to the EamA transporter family.</text>
</comment>
<dbReference type="PANTHER" id="PTHR32322:SF9">
    <property type="entry name" value="AMINO-ACID METABOLITE EFFLUX PUMP-RELATED"/>
    <property type="match status" value="1"/>
</dbReference>
<evidence type="ECO:0000259" key="7">
    <source>
        <dbReference type="Pfam" id="PF00892"/>
    </source>
</evidence>
<feature type="transmembrane region" description="Helical" evidence="6">
    <location>
        <begin position="119"/>
        <end position="136"/>
    </location>
</feature>
<evidence type="ECO:0000256" key="2">
    <source>
        <dbReference type="ARBA" id="ARBA00007362"/>
    </source>
</evidence>
<proteinExistence type="inferred from homology"/>
<evidence type="ECO:0000256" key="1">
    <source>
        <dbReference type="ARBA" id="ARBA00004141"/>
    </source>
</evidence>
<evidence type="ECO:0000256" key="4">
    <source>
        <dbReference type="ARBA" id="ARBA00022989"/>
    </source>
</evidence>
<feature type="transmembrane region" description="Helical" evidence="6">
    <location>
        <begin position="179"/>
        <end position="198"/>
    </location>
</feature>
<dbReference type="SUPFAM" id="SSF103481">
    <property type="entry name" value="Multidrug resistance efflux transporter EmrE"/>
    <property type="match status" value="2"/>
</dbReference>
<feature type="transmembrane region" description="Helical" evidence="6">
    <location>
        <begin position="90"/>
        <end position="107"/>
    </location>
</feature>
<evidence type="ECO:0000313" key="8">
    <source>
        <dbReference type="EMBL" id="MDQ7904807.1"/>
    </source>
</evidence>
<evidence type="ECO:0000256" key="5">
    <source>
        <dbReference type="ARBA" id="ARBA00023136"/>
    </source>
</evidence>
<evidence type="ECO:0000256" key="6">
    <source>
        <dbReference type="SAM" id="Phobius"/>
    </source>
</evidence>
<organism evidence="8 9">
    <name type="scientific">Phytohabitans maris</name>
    <dbReference type="NCBI Taxonomy" id="3071409"/>
    <lineage>
        <taxon>Bacteria</taxon>
        <taxon>Bacillati</taxon>
        <taxon>Actinomycetota</taxon>
        <taxon>Actinomycetes</taxon>
        <taxon>Micromonosporales</taxon>
        <taxon>Micromonosporaceae</taxon>
    </lineage>
</organism>
<evidence type="ECO:0000313" key="9">
    <source>
        <dbReference type="Proteomes" id="UP001230908"/>
    </source>
</evidence>
<dbReference type="RefSeq" id="WP_308712076.1">
    <property type="nucleotide sequence ID" value="NZ_JAVHUY010000007.1"/>
</dbReference>
<comment type="caution">
    <text evidence="8">The sequence shown here is derived from an EMBL/GenBank/DDBJ whole genome shotgun (WGS) entry which is preliminary data.</text>
</comment>
<dbReference type="InterPro" id="IPR050638">
    <property type="entry name" value="AA-Vitamin_Transporters"/>
</dbReference>
<feature type="transmembrane region" description="Helical" evidence="6">
    <location>
        <begin position="33"/>
        <end position="51"/>
    </location>
</feature>
<keyword evidence="3 6" id="KW-0812">Transmembrane</keyword>
<feature type="transmembrane region" description="Helical" evidence="6">
    <location>
        <begin position="204"/>
        <end position="225"/>
    </location>
</feature>
<feature type="transmembrane region" description="Helical" evidence="6">
    <location>
        <begin position="237"/>
        <end position="256"/>
    </location>
</feature>
<keyword evidence="4 6" id="KW-1133">Transmembrane helix</keyword>
<dbReference type="InterPro" id="IPR037185">
    <property type="entry name" value="EmrE-like"/>
</dbReference>
<protein>
    <submittedName>
        <fullName evidence="8">DMT family transporter</fullName>
    </submittedName>
</protein>
<dbReference type="InterPro" id="IPR000620">
    <property type="entry name" value="EamA_dom"/>
</dbReference>
<dbReference type="EMBL" id="JAVHUY010000007">
    <property type="protein sequence ID" value="MDQ7904807.1"/>
    <property type="molecule type" value="Genomic_DNA"/>
</dbReference>
<dbReference type="PANTHER" id="PTHR32322">
    <property type="entry name" value="INNER MEMBRANE TRANSPORTER"/>
    <property type="match status" value="1"/>
</dbReference>
<feature type="transmembrane region" description="Helical" evidence="6">
    <location>
        <begin position="63"/>
        <end position="84"/>
    </location>
</feature>
<feature type="domain" description="EamA" evidence="7">
    <location>
        <begin position="148"/>
        <end position="281"/>
    </location>
</feature>
<keyword evidence="5 6" id="KW-0472">Membrane</keyword>
<feature type="domain" description="EamA" evidence="7">
    <location>
        <begin position="8"/>
        <end position="135"/>
    </location>
</feature>
<gene>
    <name evidence="8" type="ORF">RB614_09770</name>
</gene>
<evidence type="ECO:0000256" key="3">
    <source>
        <dbReference type="ARBA" id="ARBA00022692"/>
    </source>
</evidence>
<dbReference type="Pfam" id="PF00892">
    <property type="entry name" value="EamA"/>
    <property type="match status" value="2"/>
</dbReference>
<feature type="transmembrane region" description="Helical" evidence="6">
    <location>
        <begin position="262"/>
        <end position="281"/>
    </location>
</feature>
<feature type="transmembrane region" description="Helical" evidence="6">
    <location>
        <begin position="148"/>
        <end position="167"/>
    </location>
</feature>
<keyword evidence="9" id="KW-1185">Reference proteome</keyword>
<dbReference type="Proteomes" id="UP001230908">
    <property type="component" value="Unassembled WGS sequence"/>
</dbReference>
<reference evidence="8 9" key="1">
    <citation type="submission" date="2023-08" db="EMBL/GenBank/DDBJ databases">
        <title>Phytohabitans sansha sp. nov., isolated from marine sediment.</title>
        <authorList>
            <person name="Zhao Y."/>
            <person name="Yi K."/>
        </authorList>
    </citation>
    <scope>NUCLEOTIDE SEQUENCE [LARGE SCALE GENOMIC DNA]</scope>
    <source>
        <strain evidence="8 9">ZYX-F-186</strain>
    </source>
</reference>
<name>A0ABU0ZFS7_9ACTN</name>